<keyword evidence="2" id="KW-1185">Reference proteome</keyword>
<reference evidence="3" key="1">
    <citation type="submission" date="2025-08" db="UniProtKB">
        <authorList>
            <consortium name="RefSeq"/>
        </authorList>
    </citation>
    <scope>IDENTIFICATION</scope>
    <source>
        <tissue evidence="3">Muscle</tissue>
    </source>
</reference>
<gene>
    <name evidence="3" type="primary">LOC111084286</name>
</gene>
<dbReference type="InterPro" id="IPR040379">
    <property type="entry name" value="WDR19/dyf-2"/>
</dbReference>
<dbReference type="Proteomes" id="UP000694941">
    <property type="component" value="Unplaced"/>
</dbReference>
<dbReference type="Gene3D" id="1.25.40.470">
    <property type="match status" value="1"/>
</dbReference>
<proteinExistence type="predicted"/>
<dbReference type="GeneID" id="111084286"/>
<organism evidence="2 3">
    <name type="scientific">Limulus polyphemus</name>
    <name type="common">Atlantic horseshoe crab</name>
    <dbReference type="NCBI Taxonomy" id="6850"/>
    <lineage>
        <taxon>Eukaryota</taxon>
        <taxon>Metazoa</taxon>
        <taxon>Ecdysozoa</taxon>
        <taxon>Arthropoda</taxon>
        <taxon>Chelicerata</taxon>
        <taxon>Merostomata</taxon>
        <taxon>Xiphosura</taxon>
        <taxon>Limulidae</taxon>
        <taxon>Limulus</taxon>
    </lineage>
</organism>
<name>A0ABM1RZE4_LIMPO</name>
<evidence type="ECO:0000313" key="2">
    <source>
        <dbReference type="Proteomes" id="UP000694941"/>
    </source>
</evidence>
<sequence length="83" mass="9670">MVWSLQSVKDIEDRNLIGGHLAMFKGDFNLAQDLYLQSTKPATALEMRRDLLHWDQALHLARKLAPEQIPFISREYAQQLEFT</sequence>
<accession>A0ABM1RZE4</accession>
<dbReference type="Pfam" id="PF23387">
    <property type="entry name" value="TPR_IFT80_172"/>
    <property type="match status" value="1"/>
</dbReference>
<evidence type="ECO:0000313" key="3">
    <source>
        <dbReference type="RefSeq" id="XP_022236749.1"/>
    </source>
</evidence>
<dbReference type="PANTHER" id="PTHR14920">
    <property type="entry name" value="OSMOTIC AVOIDANCE ABNORMAL PROTEIN 1/WD REPEAT MEMBRANE PROTEIN"/>
    <property type="match status" value="1"/>
</dbReference>
<feature type="domain" description="IFT80/172/WDR35 TPR" evidence="1">
    <location>
        <begin position="4"/>
        <end position="63"/>
    </location>
</feature>
<evidence type="ECO:0000259" key="1">
    <source>
        <dbReference type="Pfam" id="PF23387"/>
    </source>
</evidence>
<protein>
    <submittedName>
        <fullName evidence="3">WD repeat-containing protein 19-like</fullName>
    </submittedName>
</protein>
<dbReference type="RefSeq" id="XP_022236749.1">
    <property type="nucleotide sequence ID" value="XM_022381041.1"/>
</dbReference>
<dbReference type="PANTHER" id="PTHR14920:SF0">
    <property type="entry name" value="WD REPEAT DOMAIN 19"/>
    <property type="match status" value="1"/>
</dbReference>
<dbReference type="InterPro" id="IPR056157">
    <property type="entry name" value="TPR_IFT80_172_dom"/>
</dbReference>